<dbReference type="SMART" id="SM00411">
    <property type="entry name" value="BHL"/>
    <property type="match status" value="1"/>
</dbReference>
<dbReference type="Proteomes" id="UP000006365">
    <property type="component" value="Chromosome"/>
</dbReference>
<reference evidence="4 5" key="1">
    <citation type="journal article" date="2011" name="Stand. Genomic Sci.">
        <title>Complete genome sequence of Desulfobulbus propionicus type strain (1pr3).</title>
        <authorList>
            <person name="Pagani I."/>
            <person name="Lapidus A."/>
            <person name="Nolan M."/>
            <person name="Lucas S."/>
            <person name="Hammon N."/>
            <person name="Deshpande S."/>
            <person name="Cheng J.F."/>
            <person name="Chertkov O."/>
            <person name="Davenport K."/>
            <person name="Tapia R."/>
            <person name="Han C."/>
            <person name="Goodwin L."/>
            <person name="Pitluck S."/>
            <person name="Liolios K."/>
            <person name="Mavromatis K."/>
            <person name="Ivanova N."/>
            <person name="Mikhailova N."/>
            <person name="Pati A."/>
            <person name="Chen A."/>
            <person name="Palaniappan K."/>
            <person name="Land M."/>
            <person name="Hauser L."/>
            <person name="Chang Y.J."/>
            <person name="Jeffries C.D."/>
            <person name="Detter J.C."/>
            <person name="Brambilla E."/>
            <person name="Kannan K.P."/>
            <person name="Djao O.D."/>
            <person name="Rohde M."/>
            <person name="Pukall R."/>
            <person name="Spring S."/>
            <person name="Goker M."/>
            <person name="Sikorski J."/>
            <person name="Woyke T."/>
            <person name="Bristow J."/>
            <person name="Eisen J.A."/>
            <person name="Markowitz V."/>
            <person name="Hugenholtz P."/>
            <person name="Kyrpides N.C."/>
            <person name="Klenk H.P."/>
        </authorList>
    </citation>
    <scope>NUCLEOTIDE SEQUENCE [LARGE SCALE GENOMIC DNA]</scope>
    <source>
        <strain evidence="5">ATCC 33891 / DSM 2032 / 1pr3</strain>
    </source>
</reference>
<gene>
    <name evidence="4" type="ordered locus">Despr_2965</name>
</gene>
<dbReference type="Gene3D" id="4.10.520.10">
    <property type="entry name" value="IHF-like DNA-binding proteins"/>
    <property type="match status" value="1"/>
</dbReference>
<dbReference type="PANTHER" id="PTHR33175:SF5">
    <property type="entry name" value="INTEGRATION HOST FACTOR SUBUNIT BETA"/>
    <property type="match status" value="1"/>
</dbReference>
<dbReference type="CDD" id="cd13836">
    <property type="entry name" value="IHF_B"/>
    <property type="match status" value="1"/>
</dbReference>
<comment type="similarity">
    <text evidence="1 3">Belongs to the bacterial histone-like protein family.</text>
</comment>
<dbReference type="KEGG" id="dpr:Despr_2965"/>
<evidence type="ECO:0000256" key="2">
    <source>
        <dbReference type="ARBA" id="ARBA00023125"/>
    </source>
</evidence>
<dbReference type="InterPro" id="IPR000119">
    <property type="entry name" value="Hist_DNA-bd"/>
</dbReference>
<dbReference type="PANTHER" id="PTHR33175">
    <property type="entry name" value="DNA-BINDING PROTEIN HU"/>
    <property type="match status" value="1"/>
</dbReference>
<dbReference type="GO" id="GO:0005829">
    <property type="term" value="C:cytosol"/>
    <property type="evidence" value="ECO:0007669"/>
    <property type="project" value="TreeGrafter"/>
</dbReference>
<dbReference type="SUPFAM" id="SSF47729">
    <property type="entry name" value="IHF-like DNA-binding proteins"/>
    <property type="match status" value="1"/>
</dbReference>
<accession>A0A7U3YPC0</accession>
<organism evidence="4 5">
    <name type="scientific">Desulfobulbus propionicus (strain ATCC 33891 / DSM 2032 / VKM B-1956 / 1pr3)</name>
    <dbReference type="NCBI Taxonomy" id="577650"/>
    <lineage>
        <taxon>Bacteria</taxon>
        <taxon>Pseudomonadati</taxon>
        <taxon>Thermodesulfobacteriota</taxon>
        <taxon>Desulfobulbia</taxon>
        <taxon>Desulfobulbales</taxon>
        <taxon>Desulfobulbaceae</taxon>
        <taxon>Desulfobulbus</taxon>
    </lineage>
</organism>
<dbReference type="InterPro" id="IPR010992">
    <property type="entry name" value="IHF-like_DNA-bd_dom_sf"/>
</dbReference>
<dbReference type="GO" id="GO:0003677">
    <property type="term" value="F:DNA binding"/>
    <property type="evidence" value="ECO:0007669"/>
    <property type="project" value="UniProtKB-KW"/>
</dbReference>
<protein>
    <submittedName>
        <fullName evidence="4">Histone family protein DNA-binding protein</fullName>
    </submittedName>
</protein>
<dbReference type="GO" id="GO:0030527">
    <property type="term" value="F:structural constituent of chromatin"/>
    <property type="evidence" value="ECO:0007669"/>
    <property type="project" value="InterPro"/>
</dbReference>
<keyword evidence="5" id="KW-1185">Reference proteome</keyword>
<dbReference type="Pfam" id="PF00216">
    <property type="entry name" value="Bac_DNA_binding"/>
    <property type="match status" value="1"/>
</dbReference>
<dbReference type="EMBL" id="CP002364">
    <property type="protein sequence ID" value="ADW19098.1"/>
    <property type="molecule type" value="Genomic_DNA"/>
</dbReference>
<dbReference type="RefSeq" id="WP_015725623.1">
    <property type="nucleotide sequence ID" value="NC_014972.1"/>
</dbReference>
<dbReference type="AlphaFoldDB" id="A0A7U3YPC0"/>
<proteinExistence type="inferred from homology"/>
<sequence>MNKSELIEALAEAMNIPIREAASITNTIIETMSDALARGESIEIRGFGSFVVKEYESYTGRNPKTGEKIKVKPKKLPFFKVGKDLREQVNKNSGK</sequence>
<name>A0A7U3YPC0_DESPD</name>
<evidence type="ECO:0000256" key="3">
    <source>
        <dbReference type="RuleBase" id="RU003939"/>
    </source>
</evidence>
<dbReference type="PRINTS" id="PR01727">
    <property type="entry name" value="DNABINDINGHU"/>
</dbReference>
<evidence type="ECO:0000313" key="5">
    <source>
        <dbReference type="Proteomes" id="UP000006365"/>
    </source>
</evidence>
<evidence type="ECO:0000313" key="4">
    <source>
        <dbReference type="EMBL" id="ADW19098.1"/>
    </source>
</evidence>
<evidence type="ECO:0000256" key="1">
    <source>
        <dbReference type="ARBA" id="ARBA00010529"/>
    </source>
</evidence>
<keyword evidence="2 4" id="KW-0238">DNA-binding</keyword>